<sequence>MNDEEKVFYKFMENKILLKKFCEEYIKIKKNEEYINKEANEIKLKNCQLENEIEKYKDILKNIEKKKVEEIENNNFEFDIKIKKLEKHMNFLNSCLNTEKENYHLNAKELISLKYENNKLKSDLNKSEYNTEDKENQINQNNITVLNKIYSDIDKKIEDMTNLLNEIKNCRNDAEQKIKDYETLLSNYLKKISDINLKYEQFYKLYKEAEHKNNMSKYKKKVLKNRISELKNCNKLLSNQISTLKKDIKIIEMEKNEYYSLLKKAEKKNLLLYHKLKKNDDKFYSSSDYIDKNDFLWDMLNENIEEVFYNNLKNKSSLIKGDLILSQNVYDYINLKEIEKRPIYLRSKTKRRDPYRLEEFNIKRERKRKNILFYSDNDYDKKKRRKDIK</sequence>
<feature type="coiled-coil region" evidence="1">
    <location>
        <begin position="220"/>
        <end position="268"/>
    </location>
</feature>
<feature type="coiled-coil region" evidence="1">
    <location>
        <begin position="46"/>
        <end position="88"/>
    </location>
</feature>
<proteinExistence type="predicted"/>
<evidence type="ECO:0000313" key="3">
    <source>
        <dbReference type="Proteomes" id="UP000220797"/>
    </source>
</evidence>
<gene>
    <name evidence="2" type="ORF">PGAL8A_00175600</name>
</gene>
<comment type="caution">
    <text evidence="2">The sequence shown here is derived from an EMBL/GenBank/DDBJ whole genome shotgun (WGS) entry which is preliminary data.</text>
</comment>
<accession>A0A1J1GNJ4</accession>
<dbReference type="EMBL" id="CVMV01000020">
    <property type="protein sequence ID" value="CRG94049.1"/>
    <property type="molecule type" value="Genomic_DNA"/>
</dbReference>
<dbReference type="AlphaFoldDB" id="A0A1J1GNJ4"/>
<dbReference type="RefSeq" id="XP_028526870.1">
    <property type="nucleotide sequence ID" value="XM_028670082.1"/>
</dbReference>
<dbReference type="GeneID" id="39730283"/>
<protein>
    <submittedName>
        <fullName evidence="2">Uncharacterized protein</fullName>
    </submittedName>
</protein>
<dbReference type="VEuPathDB" id="PlasmoDB:PGAL8A_00175600"/>
<dbReference type="OMA" id="QFYKLYK"/>
<evidence type="ECO:0000256" key="1">
    <source>
        <dbReference type="SAM" id="Coils"/>
    </source>
</evidence>
<dbReference type="Proteomes" id="UP000220797">
    <property type="component" value="Unassembled WGS sequence"/>
</dbReference>
<keyword evidence="3" id="KW-1185">Reference proteome</keyword>
<dbReference type="OrthoDB" id="382690at2759"/>
<keyword evidence="1" id="KW-0175">Coiled coil</keyword>
<reference evidence="2" key="1">
    <citation type="submission" date="2015-04" db="EMBL/GenBank/DDBJ databases">
        <authorList>
            <consortium name="Pathogen Informatics"/>
        </authorList>
    </citation>
    <scope>NUCLEOTIDE SEQUENCE [LARGE SCALE GENOMIC DNA]</scope>
    <source>
        <strain evidence="2">8A</strain>
    </source>
</reference>
<evidence type="ECO:0000313" key="2">
    <source>
        <dbReference type="EMBL" id="CRG94049.1"/>
    </source>
</evidence>
<organism evidence="2 3">
    <name type="scientific">Plasmodium gallinaceum</name>
    <dbReference type="NCBI Taxonomy" id="5849"/>
    <lineage>
        <taxon>Eukaryota</taxon>
        <taxon>Sar</taxon>
        <taxon>Alveolata</taxon>
        <taxon>Apicomplexa</taxon>
        <taxon>Aconoidasida</taxon>
        <taxon>Haemosporida</taxon>
        <taxon>Plasmodiidae</taxon>
        <taxon>Plasmodium</taxon>
        <taxon>Plasmodium (Haemamoeba)</taxon>
    </lineage>
</organism>
<feature type="coiled-coil region" evidence="1">
    <location>
        <begin position="117"/>
        <end position="191"/>
    </location>
</feature>
<name>A0A1J1GNJ4_PLAGA</name>